<evidence type="ECO:0000256" key="7">
    <source>
        <dbReference type="ARBA" id="ARBA00047899"/>
    </source>
</evidence>
<comment type="catalytic activity">
    <reaction evidence="8">
        <text>L-seryl-[protein] + ATP = O-phospho-L-seryl-[protein] + ADP + H(+)</text>
        <dbReference type="Rhea" id="RHEA:17989"/>
        <dbReference type="Rhea" id="RHEA-COMP:9863"/>
        <dbReference type="Rhea" id="RHEA-COMP:11604"/>
        <dbReference type="ChEBI" id="CHEBI:15378"/>
        <dbReference type="ChEBI" id="CHEBI:29999"/>
        <dbReference type="ChEBI" id="CHEBI:30616"/>
        <dbReference type="ChEBI" id="CHEBI:83421"/>
        <dbReference type="ChEBI" id="CHEBI:456216"/>
        <dbReference type="EC" id="2.7.11.1"/>
    </reaction>
</comment>
<accession>A0A8U0P3P1</accession>
<keyword evidence="4 9" id="KW-0547">Nucleotide-binding</keyword>
<dbReference type="InterPro" id="IPR000719">
    <property type="entry name" value="Prot_kinase_dom"/>
</dbReference>
<dbReference type="GO" id="GO:0005524">
    <property type="term" value="F:ATP binding"/>
    <property type="evidence" value="ECO:0007669"/>
    <property type="project" value="UniProtKB-UniRule"/>
</dbReference>
<name>A0A8U0P3P1_SALNM</name>
<dbReference type="PROSITE" id="PS00107">
    <property type="entry name" value="PROTEIN_KINASE_ATP"/>
    <property type="match status" value="1"/>
</dbReference>
<evidence type="ECO:0000256" key="5">
    <source>
        <dbReference type="ARBA" id="ARBA00022777"/>
    </source>
</evidence>
<dbReference type="RefSeq" id="XP_038817555.1">
    <property type="nucleotide sequence ID" value="XM_038961627.1"/>
</dbReference>
<reference evidence="14" key="1">
    <citation type="submission" date="2025-08" db="UniProtKB">
        <authorList>
            <consortium name="RefSeq"/>
        </authorList>
    </citation>
    <scope>IDENTIFICATION</scope>
    <source>
        <tissue evidence="14">White muscle</tissue>
    </source>
</reference>
<feature type="region of interest" description="Disordered" evidence="10">
    <location>
        <begin position="411"/>
        <end position="456"/>
    </location>
</feature>
<dbReference type="InterPro" id="IPR017441">
    <property type="entry name" value="Protein_kinase_ATP_BS"/>
</dbReference>
<keyword evidence="2" id="KW-0723">Serine/threonine-protein kinase</keyword>
<proteinExistence type="predicted"/>
<dbReference type="Gene3D" id="3.30.200.20">
    <property type="entry name" value="Phosphorylase Kinase, domain 1"/>
    <property type="match status" value="1"/>
</dbReference>
<feature type="compositionally biased region" description="Low complexity" evidence="10">
    <location>
        <begin position="624"/>
        <end position="643"/>
    </location>
</feature>
<feature type="region of interest" description="Disordered" evidence="10">
    <location>
        <begin position="612"/>
        <end position="651"/>
    </location>
</feature>
<dbReference type="GO" id="GO:0000226">
    <property type="term" value="P:microtubule cytoskeleton organization"/>
    <property type="evidence" value="ECO:0007669"/>
    <property type="project" value="TreeGrafter"/>
</dbReference>
<keyword evidence="13" id="KW-1185">Reference proteome</keyword>
<keyword evidence="6 9" id="KW-0067">ATP-binding</keyword>
<protein>
    <recommendedName>
        <fullName evidence="1">non-specific serine/threonine protein kinase</fullName>
        <ecNumber evidence="1">2.7.11.1</ecNumber>
    </recommendedName>
</protein>
<evidence type="ECO:0000313" key="13">
    <source>
        <dbReference type="Proteomes" id="UP000808372"/>
    </source>
</evidence>
<dbReference type="InterPro" id="IPR011009">
    <property type="entry name" value="Kinase-like_dom_sf"/>
</dbReference>
<evidence type="ECO:0000256" key="8">
    <source>
        <dbReference type="ARBA" id="ARBA00048679"/>
    </source>
</evidence>
<dbReference type="AlphaFoldDB" id="A0A8U0P3P1"/>
<dbReference type="EC" id="2.7.11.1" evidence="1"/>
<dbReference type="PANTHER" id="PTHR24346">
    <property type="entry name" value="MAP/MICROTUBULE AFFINITY-REGULATING KINASE"/>
    <property type="match status" value="1"/>
</dbReference>
<evidence type="ECO:0000313" key="14">
    <source>
        <dbReference type="RefSeq" id="XP_038817555.1"/>
    </source>
</evidence>
<feature type="domain" description="UBA" evidence="12">
    <location>
        <begin position="157"/>
        <end position="197"/>
    </location>
</feature>
<dbReference type="OrthoDB" id="193931at2759"/>
<organism evidence="13 14">
    <name type="scientific">Salvelinus namaycush</name>
    <name type="common">Lake trout</name>
    <name type="synonym">Salmo namaycush</name>
    <dbReference type="NCBI Taxonomy" id="8040"/>
    <lineage>
        <taxon>Eukaryota</taxon>
        <taxon>Metazoa</taxon>
        <taxon>Chordata</taxon>
        <taxon>Craniata</taxon>
        <taxon>Vertebrata</taxon>
        <taxon>Euteleostomi</taxon>
        <taxon>Actinopterygii</taxon>
        <taxon>Neopterygii</taxon>
        <taxon>Teleostei</taxon>
        <taxon>Protacanthopterygii</taxon>
        <taxon>Salmoniformes</taxon>
        <taxon>Salmonidae</taxon>
        <taxon>Salmoninae</taxon>
        <taxon>Salvelinus</taxon>
    </lineage>
</organism>
<evidence type="ECO:0000256" key="10">
    <source>
        <dbReference type="SAM" id="MobiDB-lite"/>
    </source>
</evidence>
<feature type="domain" description="Protein kinase" evidence="11">
    <location>
        <begin position="21"/>
        <end position="361"/>
    </location>
</feature>
<dbReference type="CTD" id="567919"/>
<keyword evidence="3" id="KW-0808">Transferase</keyword>
<evidence type="ECO:0000256" key="3">
    <source>
        <dbReference type="ARBA" id="ARBA00022679"/>
    </source>
</evidence>
<dbReference type="PANTHER" id="PTHR24346:SF38">
    <property type="entry name" value="NON-SPECIFIC SERINE_THREONINE PROTEIN KINASE"/>
    <property type="match status" value="1"/>
</dbReference>
<dbReference type="Pfam" id="PF00069">
    <property type="entry name" value="Pkinase"/>
    <property type="match status" value="1"/>
</dbReference>
<dbReference type="Proteomes" id="UP000808372">
    <property type="component" value="Chromosome 23"/>
</dbReference>
<evidence type="ECO:0000256" key="2">
    <source>
        <dbReference type="ARBA" id="ARBA00022527"/>
    </source>
</evidence>
<dbReference type="GO" id="GO:0035556">
    <property type="term" value="P:intracellular signal transduction"/>
    <property type="evidence" value="ECO:0007669"/>
    <property type="project" value="TreeGrafter"/>
</dbReference>
<evidence type="ECO:0000259" key="12">
    <source>
        <dbReference type="PROSITE" id="PS50030"/>
    </source>
</evidence>
<gene>
    <name evidence="14" type="primary">sik2b</name>
</gene>
<evidence type="ECO:0000256" key="1">
    <source>
        <dbReference type="ARBA" id="ARBA00012513"/>
    </source>
</evidence>
<dbReference type="PROSITE" id="PS50030">
    <property type="entry name" value="UBA"/>
    <property type="match status" value="1"/>
</dbReference>
<dbReference type="Pfam" id="PF23312">
    <property type="entry name" value="UBA_SIK3"/>
    <property type="match status" value="1"/>
</dbReference>
<evidence type="ECO:0000256" key="9">
    <source>
        <dbReference type="PROSITE-ProRule" id="PRU10141"/>
    </source>
</evidence>
<dbReference type="SUPFAM" id="SSF56112">
    <property type="entry name" value="Protein kinase-like (PK-like)"/>
    <property type="match status" value="2"/>
</dbReference>
<dbReference type="InterPro" id="IPR015940">
    <property type="entry name" value="UBA"/>
</dbReference>
<dbReference type="InterPro" id="IPR057380">
    <property type="entry name" value="UBA_SIK1/2/3"/>
</dbReference>
<evidence type="ECO:0000256" key="4">
    <source>
        <dbReference type="ARBA" id="ARBA00022741"/>
    </source>
</evidence>
<dbReference type="GO" id="GO:0005737">
    <property type="term" value="C:cytoplasm"/>
    <property type="evidence" value="ECO:0007669"/>
    <property type="project" value="TreeGrafter"/>
</dbReference>
<evidence type="ECO:0000256" key="6">
    <source>
        <dbReference type="ARBA" id="ARBA00022840"/>
    </source>
</evidence>
<feature type="binding site" evidence="9">
    <location>
        <position position="50"/>
    </location>
    <ligand>
        <name>ATP</name>
        <dbReference type="ChEBI" id="CHEBI:30616"/>
    </ligand>
</feature>
<dbReference type="GO" id="GO:0050321">
    <property type="term" value="F:tau-protein kinase activity"/>
    <property type="evidence" value="ECO:0007669"/>
    <property type="project" value="TreeGrafter"/>
</dbReference>
<evidence type="ECO:0000259" key="11">
    <source>
        <dbReference type="PROSITE" id="PS50011"/>
    </source>
</evidence>
<sequence length="775" mass="86685">MVMADNHQKQMVRGPVRVGFYDIERTLGKGNFAVVKLARHRITKTEVAIKIIDKSQLDAVNLEKIYREVQIMKMLDHPHIIKLYQVMETKNMLYLVTEYAKNGEIFDCEHLIRRMLVLDPSKRLSVAQIKEHKWMALDVPVQRPMLYQQESDLGVGEYSEQVLRLMHSLGIDQHKTIESLQNKSYNHFAAIYYLLVERLKSHRCSFPVEQRLDVHQRRPSTIAEQTVVKLSEPSGGSPQVGLLPQGVRGLLRSPALPQSSADAFNFPQSPLLPEHSFMVEDVATPKVNGCMLDPLPPTVLRKSSASSPSNMMETSIDEGIETEEPDAEDDPAHLFSAFQMARFGQRRHTLSEVTNQLGPVINQGKLFTMGHNPSLGSVDSDMGYDMGSLHSDLGLLEDAPSLSEVVLANTHSSGPHMTQGPFMSQRPPNPTMQSLSSQRREAHNRSPISFREGRRASDTSLTQGLVAFRQHLQNLARTKGILELNKQMYEQMGSGEDPSSTRTLGPHANLQNLLDPKLQGEASKHEDNLALYQGGAQPLLSRRQSLETQYLTHRLQKASVMANVSPASCQLFCKENPRSLEQQLQEHRLHQKRMYLQKQTHLQTYFNQMQIVEGSYPGDPGAPPQQQGAMAGSRQQQGSSQASPPYTQALSPLMEPSANLVYDTYLAHHYPHSHLSPVLMPPGLAGQLQNHPPEALGYSYQLCDQQGQFHSPQEALYPEQYEFPLDPGQPHPPGPGEVPVAGYEGLALPAELQDSFLDSEMMETVDSQHGFVLVN</sequence>
<dbReference type="Gene3D" id="1.10.510.10">
    <property type="entry name" value="Transferase(Phosphotransferase) domain 1"/>
    <property type="match status" value="1"/>
</dbReference>
<dbReference type="PROSITE" id="PS50011">
    <property type="entry name" value="PROTEIN_KINASE_DOM"/>
    <property type="match status" value="1"/>
</dbReference>
<comment type="catalytic activity">
    <reaction evidence="7">
        <text>L-threonyl-[protein] + ATP = O-phospho-L-threonyl-[protein] + ADP + H(+)</text>
        <dbReference type="Rhea" id="RHEA:46608"/>
        <dbReference type="Rhea" id="RHEA-COMP:11060"/>
        <dbReference type="Rhea" id="RHEA-COMP:11605"/>
        <dbReference type="ChEBI" id="CHEBI:15378"/>
        <dbReference type="ChEBI" id="CHEBI:30013"/>
        <dbReference type="ChEBI" id="CHEBI:30616"/>
        <dbReference type="ChEBI" id="CHEBI:61977"/>
        <dbReference type="ChEBI" id="CHEBI:456216"/>
        <dbReference type="EC" id="2.7.11.1"/>
    </reaction>
</comment>
<dbReference type="GeneID" id="120018433"/>
<dbReference type="FunFam" id="3.30.200.20:FF:000003">
    <property type="entry name" value="Non-specific serine/threonine protein kinase"/>
    <property type="match status" value="1"/>
</dbReference>
<keyword evidence="5 14" id="KW-0418">Kinase</keyword>